<feature type="transmembrane region" description="Helical" evidence="1">
    <location>
        <begin position="149"/>
        <end position="166"/>
    </location>
</feature>
<sequence>MNNNVIQQPKTNYFFYTLIFYAISILYLFPYSAELPHAKIFLPLLSIILLIQLFFYNTQLLIIDILLVCSIIIITFINFSTYHLFRYSLPICLMVIGFSGCPQIRIKRSYLIGLCWLGTISLIYQMAIYRRIEFDDSARVSLSNGDPNVSGLFMLLFFFLCCKAKFKPGIILALVSTIFFLSRNYFISLLFYLMIALCEKRFIKIASQINFSIFFIISNLFGLLIGEYFLKFVPIGYAYDTSANRLFSFNDTSNLARFEANRFLVTSYRDDWTLALTGYADKYDETFKSVGSLIHNSFLEVIAYIGIPLGIFYFCAILKVVGGYYTPQNYKFIFPYLFFCLFLHSGLQGLAPLLFVSILAMSVEQ</sequence>
<evidence type="ECO:0000313" key="2">
    <source>
        <dbReference type="EMBL" id="BAY87307.1"/>
    </source>
</evidence>
<feature type="transmembrane region" description="Helical" evidence="1">
    <location>
        <begin position="172"/>
        <end position="197"/>
    </location>
</feature>
<keyword evidence="3" id="KW-1185">Reference proteome</keyword>
<dbReference type="Proteomes" id="UP000218418">
    <property type="component" value="Chromosome"/>
</dbReference>
<evidence type="ECO:0000256" key="1">
    <source>
        <dbReference type="SAM" id="Phobius"/>
    </source>
</evidence>
<reference evidence="2 3" key="1">
    <citation type="submission" date="2017-06" db="EMBL/GenBank/DDBJ databases">
        <title>Genome sequencing of cyanobaciteial culture collection at National Institute for Environmental Studies (NIES).</title>
        <authorList>
            <person name="Hirose Y."/>
            <person name="Shimura Y."/>
            <person name="Fujisawa T."/>
            <person name="Nakamura Y."/>
            <person name="Kawachi M."/>
        </authorList>
    </citation>
    <scope>NUCLEOTIDE SEQUENCE [LARGE SCALE GENOMIC DNA]</scope>
    <source>
        <strain evidence="2 3">NIES-267</strain>
    </source>
</reference>
<feature type="transmembrane region" description="Helical" evidence="1">
    <location>
        <begin position="87"/>
        <end position="105"/>
    </location>
</feature>
<feature type="transmembrane region" description="Helical" evidence="1">
    <location>
        <begin position="301"/>
        <end position="321"/>
    </location>
</feature>
<evidence type="ECO:0008006" key="4">
    <source>
        <dbReference type="Google" id="ProtNLM"/>
    </source>
</evidence>
<protein>
    <recommendedName>
        <fullName evidence="4">O-antigen polymerase</fullName>
    </recommendedName>
</protein>
<accession>A0A1Z4M1G7</accession>
<feature type="transmembrane region" description="Helical" evidence="1">
    <location>
        <begin position="13"/>
        <end position="31"/>
    </location>
</feature>
<feature type="transmembrane region" description="Helical" evidence="1">
    <location>
        <begin position="111"/>
        <end position="129"/>
    </location>
</feature>
<keyword evidence="1" id="KW-0812">Transmembrane</keyword>
<dbReference type="EMBL" id="AP018227">
    <property type="protein sequence ID" value="BAY87307.1"/>
    <property type="molecule type" value="Genomic_DNA"/>
</dbReference>
<dbReference type="AlphaFoldDB" id="A0A1Z4M1G7"/>
<feature type="transmembrane region" description="Helical" evidence="1">
    <location>
        <begin position="333"/>
        <end position="360"/>
    </location>
</feature>
<gene>
    <name evidence="2" type="ORF">NIES267_68290</name>
</gene>
<feature type="transmembrane region" description="Helical" evidence="1">
    <location>
        <begin position="209"/>
        <end position="230"/>
    </location>
</feature>
<feature type="transmembrane region" description="Helical" evidence="1">
    <location>
        <begin position="61"/>
        <end position="80"/>
    </location>
</feature>
<evidence type="ECO:0000313" key="3">
    <source>
        <dbReference type="Proteomes" id="UP000218418"/>
    </source>
</evidence>
<organism evidence="2 3">
    <name type="scientific">Calothrix parasitica NIES-267</name>
    <dbReference type="NCBI Taxonomy" id="1973488"/>
    <lineage>
        <taxon>Bacteria</taxon>
        <taxon>Bacillati</taxon>
        <taxon>Cyanobacteriota</taxon>
        <taxon>Cyanophyceae</taxon>
        <taxon>Nostocales</taxon>
        <taxon>Calotrichaceae</taxon>
        <taxon>Calothrix</taxon>
    </lineage>
</organism>
<name>A0A1Z4M1G7_9CYAN</name>
<proteinExistence type="predicted"/>
<keyword evidence="1" id="KW-0472">Membrane</keyword>
<keyword evidence="1" id="KW-1133">Transmembrane helix</keyword>